<name>A0A1G6A806_9HYPH</name>
<feature type="transmembrane region" description="Helical" evidence="6">
    <location>
        <begin position="12"/>
        <end position="35"/>
    </location>
</feature>
<feature type="transmembrane region" description="Helical" evidence="6">
    <location>
        <begin position="303"/>
        <end position="320"/>
    </location>
</feature>
<feature type="transmembrane region" description="Helical" evidence="6">
    <location>
        <begin position="101"/>
        <end position="126"/>
    </location>
</feature>
<gene>
    <name evidence="7" type="ORF">SAMN02982931_00282</name>
</gene>
<feature type="transmembrane region" description="Helical" evidence="6">
    <location>
        <begin position="138"/>
        <end position="160"/>
    </location>
</feature>
<sequence>MGPGVLSRIADLRAWIFLVLLLIFFETWANVAYGVTFIGNTYNLQSIGIFATAPLLLALGQTFVIISAGIDLSVGFTMGLAAVVSAHVANLGMSHFGLNPLLAMLLGLLSGIAVAFIPGLVNGWLIARLRVPPFIGTLGMYGIARGAAFLIAGGMTVPVSNEWFAYIGNGRIYGVPILVIIAVVVIFLMHYLLSQTKFGQHTYALGASRVAAVRSGINVGGLTMRIYLLAAVCAGLAGALYSARFTAGAAQAGEPLLLSSIAAVVIGGASLFGGSGTIAGTVAGALVIAVIEYGLVFINVEPFWQFIAVGVVIIISVLVDQSQRKLLGGRQDD</sequence>
<keyword evidence="5 6" id="KW-0472">Membrane</keyword>
<dbReference type="STRING" id="665467.SAMN02982931_00282"/>
<dbReference type="GO" id="GO:0022857">
    <property type="term" value="F:transmembrane transporter activity"/>
    <property type="evidence" value="ECO:0007669"/>
    <property type="project" value="InterPro"/>
</dbReference>
<dbReference type="GO" id="GO:0005886">
    <property type="term" value="C:plasma membrane"/>
    <property type="evidence" value="ECO:0007669"/>
    <property type="project" value="UniProtKB-SubCell"/>
</dbReference>
<dbReference type="AlphaFoldDB" id="A0A1G6A806"/>
<proteinExistence type="predicted"/>
<evidence type="ECO:0000256" key="1">
    <source>
        <dbReference type="ARBA" id="ARBA00004651"/>
    </source>
</evidence>
<evidence type="ECO:0000313" key="7">
    <source>
        <dbReference type="EMBL" id="SDB04554.1"/>
    </source>
</evidence>
<feature type="transmembrane region" description="Helical" evidence="6">
    <location>
        <begin position="224"/>
        <end position="243"/>
    </location>
</feature>
<feature type="transmembrane region" description="Helical" evidence="6">
    <location>
        <begin position="47"/>
        <end position="65"/>
    </location>
</feature>
<reference evidence="7 8" key="1">
    <citation type="submission" date="2016-10" db="EMBL/GenBank/DDBJ databases">
        <authorList>
            <person name="de Groot N.N."/>
        </authorList>
    </citation>
    <scope>NUCLEOTIDE SEQUENCE [LARGE SCALE GENOMIC DNA]</scope>
    <source>
        <strain evidence="7 8">ATCC 35022</strain>
    </source>
</reference>
<evidence type="ECO:0000313" key="8">
    <source>
        <dbReference type="Proteomes" id="UP000199071"/>
    </source>
</evidence>
<evidence type="ECO:0000256" key="5">
    <source>
        <dbReference type="ARBA" id="ARBA00023136"/>
    </source>
</evidence>
<feature type="transmembrane region" description="Helical" evidence="6">
    <location>
        <begin position="72"/>
        <end position="89"/>
    </location>
</feature>
<feature type="transmembrane region" description="Helical" evidence="6">
    <location>
        <begin position="255"/>
        <end position="272"/>
    </location>
</feature>
<feature type="transmembrane region" description="Helical" evidence="6">
    <location>
        <begin position="172"/>
        <end position="193"/>
    </location>
</feature>
<dbReference type="PANTHER" id="PTHR32196">
    <property type="entry name" value="ABC TRANSPORTER PERMEASE PROTEIN YPHD-RELATED-RELATED"/>
    <property type="match status" value="1"/>
</dbReference>
<evidence type="ECO:0000256" key="6">
    <source>
        <dbReference type="SAM" id="Phobius"/>
    </source>
</evidence>
<evidence type="ECO:0000256" key="2">
    <source>
        <dbReference type="ARBA" id="ARBA00022475"/>
    </source>
</evidence>
<organism evidence="7 8">
    <name type="scientific">Bauldia litoralis</name>
    <dbReference type="NCBI Taxonomy" id="665467"/>
    <lineage>
        <taxon>Bacteria</taxon>
        <taxon>Pseudomonadati</taxon>
        <taxon>Pseudomonadota</taxon>
        <taxon>Alphaproteobacteria</taxon>
        <taxon>Hyphomicrobiales</taxon>
        <taxon>Kaistiaceae</taxon>
        <taxon>Bauldia</taxon>
    </lineage>
</organism>
<evidence type="ECO:0000256" key="3">
    <source>
        <dbReference type="ARBA" id="ARBA00022692"/>
    </source>
</evidence>
<keyword evidence="4 6" id="KW-1133">Transmembrane helix</keyword>
<dbReference type="Proteomes" id="UP000199071">
    <property type="component" value="Unassembled WGS sequence"/>
</dbReference>
<keyword evidence="2" id="KW-1003">Cell membrane</keyword>
<dbReference type="InterPro" id="IPR001851">
    <property type="entry name" value="ABC_transp_permease"/>
</dbReference>
<dbReference type="EMBL" id="FMXQ01000001">
    <property type="protein sequence ID" value="SDB04554.1"/>
    <property type="molecule type" value="Genomic_DNA"/>
</dbReference>
<keyword evidence="8" id="KW-1185">Reference proteome</keyword>
<accession>A0A1G6A806</accession>
<dbReference type="Pfam" id="PF02653">
    <property type="entry name" value="BPD_transp_2"/>
    <property type="match status" value="1"/>
</dbReference>
<evidence type="ECO:0000256" key="4">
    <source>
        <dbReference type="ARBA" id="ARBA00022989"/>
    </source>
</evidence>
<protein>
    <submittedName>
        <fullName evidence="7">Ribose transport system permease protein</fullName>
    </submittedName>
</protein>
<comment type="subcellular location">
    <subcellularLocation>
        <location evidence="1">Cell membrane</location>
        <topology evidence="1">Multi-pass membrane protein</topology>
    </subcellularLocation>
</comment>
<dbReference type="CDD" id="cd06579">
    <property type="entry name" value="TM_PBP1_transp_AraH_like"/>
    <property type="match status" value="1"/>
</dbReference>
<keyword evidence="3 6" id="KW-0812">Transmembrane</keyword>